<name>A0ABM9Y7J8_YERMW</name>
<reference evidence="1" key="1">
    <citation type="submission" date="2008-12" db="EMBL/GenBank/DDBJ databases">
        <title>Annotation of the Yersinia mollaretii ATCC 43969 genome.</title>
        <authorList>
            <person name="Read T.D."/>
            <person name="Akmal A."/>
            <person name="Bishop-Lilly K."/>
            <person name="Chen P.E."/>
            <person name="Cook C."/>
            <person name="Kiley M.P."/>
            <person name="Lentz S."/>
            <person name="Mateczun A."/>
            <person name="Nagarajan N."/>
            <person name="Nolan N."/>
            <person name="Osborne B.I."/>
            <person name="Pop M."/>
            <person name="Sozhamannan S."/>
            <person name="Stewart A.C."/>
            <person name="Sulakvelidze A."/>
            <person name="Thomason B."/>
            <person name="Willner K."/>
            <person name="Zwick M.E."/>
        </authorList>
    </citation>
    <scope>NUCLEOTIDE SEQUENCE [LARGE SCALE GENOMIC DNA]</scope>
    <source>
        <strain evidence="1">ATCC 43969</strain>
    </source>
</reference>
<sequence>MKKMKKVPVIPSKVPILPLLLGISPWITPSGMFGRYFQIK</sequence>
<accession>A0ABM9Y7J8</accession>
<dbReference type="Proteomes" id="UP000003027">
    <property type="component" value="Unassembled WGS sequence"/>
</dbReference>
<protein>
    <submittedName>
        <fullName evidence="1">Uncharacterized protein</fullName>
    </submittedName>
</protein>
<organism evidence="1 2">
    <name type="scientific">Yersinia mollaretii (strain ATCC 43969 / DSM 18520 / CIP 103324 / CNY 7263 / WAIP 204)</name>
    <dbReference type="NCBI Taxonomy" id="349967"/>
    <lineage>
        <taxon>Bacteria</taxon>
        <taxon>Pseudomonadati</taxon>
        <taxon>Pseudomonadota</taxon>
        <taxon>Gammaproteobacteria</taxon>
        <taxon>Enterobacterales</taxon>
        <taxon>Yersiniaceae</taxon>
        <taxon>Yersinia</taxon>
    </lineage>
</organism>
<dbReference type="EMBL" id="AALD02000030">
    <property type="protein sequence ID" value="EEQ09750.1"/>
    <property type="molecule type" value="Genomic_DNA"/>
</dbReference>
<proteinExistence type="predicted"/>
<evidence type="ECO:0000313" key="2">
    <source>
        <dbReference type="Proteomes" id="UP000003027"/>
    </source>
</evidence>
<gene>
    <name evidence="1" type="ORF">ymoll0001_32050</name>
</gene>
<evidence type="ECO:0000313" key="1">
    <source>
        <dbReference type="EMBL" id="EEQ09750.1"/>
    </source>
</evidence>
<comment type="caution">
    <text evidence="1">The sequence shown here is derived from an EMBL/GenBank/DDBJ whole genome shotgun (WGS) entry which is preliminary data.</text>
</comment>
<keyword evidence="2" id="KW-1185">Reference proteome</keyword>